<dbReference type="NCBIfam" id="TIGR01460">
    <property type="entry name" value="HAD-SF-IIA"/>
    <property type="match status" value="1"/>
</dbReference>
<evidence type="ECO:0000256" key="1">
    <source>
        <dbReference type="ARBA" id="ARBA00001946"/>
    </source>
</evidence>
<evidence type="ECO:0000256" key="5">
    <source>
        <dbReference type="ARBA" id="ARBA00039666"/>
    </source>
</evidence>
<keyword evidence="3" id="KW-0479">Metal-binding</keyword>
<dbReference type="KEGG" id="apro:F751_3811"/>
<dbReference type="GO" id="GO:0016791">
    <property type="term" value="F:phosphatase activity"/>
    <property type="evidence" value="ECO:0007669"/>
    <property type="project" value="InterPro"/>
</dbReference>
<dbReference type="InterPro" id="IPR006357">
    <property type="entry name" value="HAD-SF_hydro_IIA"/>
</dbReference>
<dbReference type="InterPro" id="IPR036412">
    <property type="entry name" value="HAD-like_sf"/>
</dbReference>
<sequence length="269" mass="28376">MRFKAALIDLSGTLHIDGQAIPGAVAALERLRAAQLPCRFVTNTTKDTVDSLVMTLQTLGFGISKDEVVFSSLSATRQLLKQRDLRPLLLLDRRALPEFDDVPQHDPNAVVVGLAREAFNYDSLNRHASMLLTLQSAFRLLHAQPAAPLIAIHRGRVFAEASGLSLGPGPFVTALEVAAGRTAQVVGKPAPTFFAAALDHLGVASEHAVMIGDDVRDDVQGAQAAGLAGVLVQTGKYQLGDEGFGAPAASAPDATVPDFAAAVDWLLSQ</sequence>
<gene>
    <name evidence="6" type="ORF">F751_3811</name>
</gene>
<dbReference type="NCBIfam" id="TIGR01549">
    <property type="entry name" value="HAD-SF-IA-v1"/>
    <property type="match status" value="1"/>
</dbReference>
<protein>
    <recommendedName>
        <fullName evidence="5">Haloacid dehalogenase-like hydrolase domain-containing protein 2</fullName>
    </recommendedName>
</protein>
<keyword evidence="6" id="KW-0378">Hydrolase</keyword>
<dbReference type="GeneID" id="23615202"/>
<dbReference type="Gene3D" id="3.40.50.1000">
    <property type="entry name" value="HAD superfamily/HAD-like"/>
    <property type="match status" value="2"/>
</dbReference>
<dbReference type="RefSeq" id="XP_011401315.1">
    <property type="nucleotide sequence ID" value="XM_011403013.1"/>
</dbReference>
<accession>A0A087SRE7</accession>
<proteinExistence type="inferred from homology"/>
<dbReference type="OrthoDB" id="413953at2759"/>
<dbReference type="Pfam" id="PF13344">
    <property type="entry name" value="Hydrolase_6"/>
    <property type="match status" value="1"/>
</dbReference>
<dbReference type="PANTHER" id="PTHR19288">
    <property type="entry name" value="4-NITROPHENYLPHOSPHATASE-RELATED"/>
    <property type="match status" value="1"/>
</dbReference>
<dbReference type="Proteomes" id="UP000028924">
    <property type="component" value="Unassembled WGS sequence"/>
</dbReference>
<dbReference type="InterPro" id="IPR006439">
    <property type="entry name" value="HAD-SF_hydro_IA"/>
</dbReference>
<dbReference type="InterPro" id="IPR006355">
    <property type="entry name" value="LHPP/HDHD2"/>
</dbReference>
<evidence type="ECO:0000256" key="2">
    <source>
        <dbReference type="ARBA" id="ARBA00007958"/>
    </source>
</evidence>
<dbReference type="Pfam" id="PF13242">
    <property type="entry name" value="Hydrolase_like"/>
    <property type="match status" value="1"/>
</dbReference>
<dbReference type="eggNOG" id="KOG3040">
    <property type="taxonomic scope" value="Eukaryota"/>
</dbReference>
<evidence type="ECO:0000256" key="4">
    <source>
        <dbReference type="ARBA" id="ARBA00022842"/>
    </source>
</evidence>
<dbReference type="InterPro" id="IPR023214">
    <property type="entry name" value="HAD_sf"/>
</dbReference>
<comment type="cofactor">
    <cofactor evidence="1">
        <name>Mg(2+)</name>
        <dbReference type="ChEBI" id="CHEBI:18420"/>
    </cofactor>
</comment>
<dbReference type="PANTHER" id="PTHR19288:SF46">
    <property type="entry name" value="HALOACID DEHALOGENASE-LIKE HYDROLASE DOMAIN-CONTAINING PROTEIN 2"/>
    <property type="match status" value="1"/>
</dbReference>
<dbReference type="GO" id="GO:0005737">
    <property type="term" value="C:cytoplasm"/>
    <property type="evidence" value="ECO:0007669"/>
    <property type="project" value="TreeGrafter"/>
</dbReference>
<comment type="similarity">
    <text evidence="2">Belongs to the HAD-like hydrolase superfamily.</text>
</comment>
<keyword evidence="4" id="KW-0460">Magnesium</keyword>
<dbReference type="EMBL" id="KL662167">
    <property type="protein sequence ID" value="KFM28301.1"/>
    <property type="molecule type" value="Genomic_DNA"/>
</dbReference>
<dbReference type="GO" id="GO:0046872">
    <property type="term" value="F:metal ion binding"/>
    <property type="evidence" value="ECO:0007669"/>
    <property type="project" value="UniProtKB-KW"/>
</dbReference>
<organism evidence="6 7">
    <name type="scientific">Auxenochlorella protothecoides</name>
    <name type="common">Green microalga</name>
    <name type="synonym">Chlorella protothecoides</name>
    <dbReference type="NCBI Taxonomy" id="3075"/>
    <lineage>
        <taxon>Eukaryota</taxon>
        <taxon>Viridiplantae</taxon>
        <taxon>Chlorophyta</taxon>
        <taxon>core chlorophytes</taxon>
        <taxon>Trebouxiophyceae</taxon>
        <taxon>Chlorellales</taxon>
        <taxon>Chlorellaceae</taxon>
        <taxon>Auxenochlorella</taxon>
    </lineage>
</organism>
<evidence type="ECO:0000313" key="7">
    <source>
        <dbReference type="Proteomes" id="UP000028924"/>
    </source>
</evidence>
<dbReference type="NCBIfam" id="TIGR01458">
    <property type="entry name" value="HAD-SF-IIA-hyp3"/>
    <property type="match status" value="1"/>
</dbReference>
<dbReference type="STRING" id="3075.A0A087SRE7"/>
<evidence type="ECO:0000313" key="6">
    <source>
        <dbReference type="EMBL" id="KFM28301.1"/>
    </source>
</evidence>
<name>A0A087SRE7_AUXPR</name>
<evidence type="ECO:0000256" key="3">
    <source>
        <dbReference type="ARBA" id="ARBA00022723"/>
    </source>
</evidence>
<dbReference type="AlphaFoldDB" id="A0A087SRE7"/>
<dbReference type="SUPFAM" id="SSF56784">
    <property type="entry name" value="HAD-like"/>
    <property type="match status" value="1"/>
</dbReference>
<reference evidence="6 7" key="1">
    <citation type="journal article" date="2014" name="BMC Genomics">
        <title>Oil accumulation mechanisms of the oleaginous microalga Chlorella protothecoides revealed through its genome, transcriptomes, and proteomes.</title>
        <authorList>
            <person name="Gao C."/>
            <person name="Wang Y."/>
            <person name="Shen Y."/>
            <person name="Yan D."/>
            <person name="He X."/>
            <person name="Dai J."/>
            <person name="Wu Q."/>
        </authorList>
    </citation>
    <scope>NUCLEOTIDE SEQUENCE [LARGE SCALE GENOMIC DNA]</scope>
    <source>
        <strain evidence="6 7">0710</strain>
    </source>
</reference>
<keyword evidence="7" id="KW-1185">Reference proteome</keyword>